<reference evidence="1 2" key="1">
    <citation type="submission" date="2021-01" db="EMBL/GenBank/DDBJ databases">
        <title>Whole genome shotgun sequence of Actinoplanes durhamensis NBRC 14914.</title>
        <authorList>
            <person name="Komaki H."/>
            <person name="Tamura T."/>
        </authorList>
    </citation>
    <scope>NUCLEOTIDE SEQUENCE [LARGE SCALE GENOMIC DNA]</scope>
    <source>
        <strain evidence="1 2">NBRC 14914</strain>
    </source>
</reference>
<protein>
    <submittedName>
        <fullName evidence="1">Uncharacterized protein</fullName>
    </submittedName>
</protein>
<name>A0ABQ3Z0R3_9ACTN</name>
<organism evidence="1 2">
    <name type="scientific">Paractinoplanes durhamensis</name>
    <dbReference type="NCBI Taxonomy" id="113563"/>
    <lineage>
        <taxon>Bacteria</taxon>
        <taxon>Bacillati</taxon>
        <taxon>Actinomycetota</taxon>
        <taxon>Actinomycetes</taxon>
        <taxon>Micromonosporales</taxon>
        <taxon>Micromonosporaceae</taxon>
        <taxon>Paractinoplanes</taxon>
    </lineage>
</organism>
<dbReference type="EMBL" id="BOML01000038">
    <property type="protein sequence ID" value="GIE03425.1"/>
    <property type="molecule type" value="Genomic_DNA"/>
</dbReference>
<evidence type="ECO:0000313" key="1">
    <source>
        <dbReference type="EMBL" id="GIE03425.1"/>
    </source>
</evidence>
<comment type="caution">
    <text evidence="1">The sequence shown here is derived from an EMBL/GenBank/DDBJ whole genome shotgun (WGS) entry which is preliminary data.</text>
</comment>
<proteinExistence type="predicted"/>
<dbReference type="Proteomes" id="UP000637628">
    <property type="component" value="Unassembled WGS sequence"/>
</dbReference>
<accession>A0ABQ3Z0R3</accession>
<evidence type="ECO:0000313" key="2">
    <source>
        <dbReference type="Proteomes" id="UP000637628"/>
    </source>
</evidence>
<sequence length="105" mass="11678">MTDPDELSVGDPTTMRTRRLSRMCDTCVFRSGNPMHLAPGRLRDLIEQAQQEQSYIICHSTLPGMAAADVKPAVCRGFADRYPTQALQLIELLFGFDDVEPPPKA</sequence>
<keyword evidence="2" id="KW-1185">Reference proteome</keyword>
<gene>
    <name evidence="1" type="ORF">Adu01nite_47750</name>
</gene>